<organism evidence="3 4">
    <name type="scientific">Halteria grandinella</name>
    <dbReference type="NCBI Taxonomy" id="5974"/>
    <lineage>
        <taxon>Eukaryota</taxon>
        <taxon>Sar</taxon>
        <taxon>Alveolata</taxon>
        <taxon>Ciliophora</taxon>
        <taxon>Intramacronucleata</taxon>
        <taxon>Spirotrichea</taxon>
        <taxon>Stichotrichia</taxon>
        <taxon>Sporadotrichida</taxon>
        <taxon>Halteriidae</taxon>
        <taxon>Halteria</taxon>
    </lineage>
</organism>
<evidence type="ECO:0000256" key="1">
    <source>
        <dbReference type="SAM" id="MobiDB-lite"/>
    </source>
</evidence>
<name>A0A8J8NP17_HALGN</name>
<gene>
    <name evidence="3" type="ORF">FGO68_gene15159</name>
</gene>
<comment type="caution">
    <text evidence="3">The sequence shown here is derived from an EMBL/GenBank/DDBJ whole genome shotgun (WGS) entry which is preliminary data.</text>
</comment>
<sequence length="396" mass="43599">MSLADENIYILKMNNSVILVLSGTDNTLIVPFNPDATLKETLSAASKAHLADAAFAKVRFLHQGRLLNSILSSSMKEAGLKEGDTIVALNHFCANGLAERLQQKSRLQIPTVQHSSMEQDDMSELDRIIQSAEQRADKKAAKDFKITPEVIAQVTGAQKPVKLPVQRIHDQHDPFVGGSFMDIMMRMMNRRVGGAEASRQRPPVQEVLQEIQADSGKVASLVEMGFPQERAKAALIHFRNNVDRAMDYLISTPPEADAHILTSSRDRPAGNSIEVFVVDEGALNQLVEMGYERNDAVYALKITGNNVEHACTYLMQNPAPSRGFAMGDMASAALIGSRLAGLEQQRDAIDSQSSRLQNALQRLLQAQAEMNQRSSEIFRGGQRGPQNNDDDNNSDY</sequence>
<protein>
    <recommendedName>
        <fullName evidence="2">UBA domain-containing protein</fullName>
    </recommendedName>
</protein>
<dbReference type="GO" id="GO:2000058">
    <property type="term" value="P:regulation of ubiquitin-dependent protein catabolic process"/>
    <property type="evidence" value="ECO:0007669"/>
    <property type="project" value="TreeGrafter"/>
</dbReference>
<dbReference type="Gene3D" id="1.10.8.10">
    <property type="entry name" value="DNA helicase RuvA subunit, C-terminal domain"/>
    <property type="match status" value="2"/>
</dbReference>
<proteinExistence type="predicted"/>
<dbReference type="AlphaFoldDB" id="A0A8J8NP17"/>
<dbReference type="PANTHER" id="PTHR12948:SF3">
    <property type="entry name" value="NEDD8 ULTIMATE BUSTER 1"/>
    <property type="match status" value="1"/>
</dbReference>
<dbReference type="InterPro" id="IPR009060">
    <property type="entry name" value="UBA-like_sf"/>
</dbReference>
<keyword evidence="4" id="KW-1185">Reference proteome</keyword>
<feature type="region of interest" description="Disordered" evidence="1">
    <location>
        <begin position="371"/>
        <end position="396"/>
    </location>
</feature>
<dbReference type="SMART" id="SM00165">
    <property type="entry name" value="UBA"/>
    <property type="match status" value="2"/>
</dbReference>
<accession>A0A8J8NP17</accession>
<dbReference type="OrthoDB" id="336240at2759"/>
<evidence type="ECO:0000259" key="2">
    <source>
        <dbReference type="PROSITE" id="PS50030"/>
    </source>
</evidence>
<feature type="domain" description="UBA" evidence="2">
    <location>
        <begin position="277"/>
        <end position="317"/>
    </location>
</feature>
<dbReference type="Proteomes" id="UP000785679">
    <property type="component" value="Unassembled WGS sequence"/>
</dbReference>
<dbReference type="Pfam" id="PF00627">
    <property type="entry name" value="UBA"/>
    <property type="match status" value="2"/>
</dbReference>
<dbReference type="PANTHER" id="PTHR12948">
    <property type="entry name" value="NEDD8 ULTIMATE BUSTER-1 BS4 PROTEIN"/>
    <property type="match status" value="1"/>
</dbReference>
<feature type="domain" description="UBA" evidence="2">
    <location>
        <begin position="212"/>
        <end position="252"/>
    </location>
</feature>
<dbReference type="EMBL" id="RRYP01011055">
    <property type="protein sequence ID" value="TNV77985.1"/>
    <property type="molecule type" value="Genomic_DNA"/>
</dbReference>
<dbReference type="SUPFAM" id="SSF46934">
    <property type="entry name" value="UBA-like"/>
    <property type="match status" value="2"/>
</dbReference>
<evidence type="ECO:0000313" key="4">
    <source>
        <dbReference type="Proteomes" id="UP000785679"/>
    </source>
</evidence>
<dbReference type="PROSITE" id="PS50030">
    <property type="entry name" value="UBA"/>
    <property type="match status" value="2"/>
</dbReference>
<dbReference type="InterPro" id="IPR039749">
    <property type="entry name" value="NUB1"/>
</dbReference>
<evidence type="ECO:0000313" key="3">
    <source>
        <dbReference type="EMBL" id="TNV77985.1"/>
    </source>
</evidence>
<dbReference type="InterPro" id="IPR015940">
    <property type="entry name" value="UBA"/>
</dbReference>
<reference evidence="3" key="1">
    <citation type="submission" date="2019-06" db="EMBL/GenBank/DDBJ databases">
        <authorList>
            <person name="Zheng W."/>
        </authorList>
    </citation>
    <scope>NUCLEOTIDE SEQUENCE</scope>
    <source>
        <strain evidence="3">QDHG01</strain>
    </source>
</reference>